<feature type="transmembrane region" description="Helical" evidence="2">
    <location>
        <begin position="207"/>
        <end position="229"/>
    </location>
</feature>
<comment type="caution">
    <text evidence="3">The sequence shown here is derived from an EMBL/GenBank/DDBJ whole genome shotgun (WGS) entry which is preliminary data.</text>
</comment>
<dbReference type="AlphaFoldDB" id="A0AAP0MNP3"/>
<feature type="compositionally biased region" description="Low complexity" evidence="1">
    <location>
        <begin position="64"/>
        <end position="76"/>
    </location>
</feature>
<reference evidence="3 4" key="1">
    <citation type="submission" date="2024-05" db="EMBL/GenBank/DDBJ databases">
        <title>Haplotype-resolved chromosome-level genome assembly of Huyou (Citrus changshanensis).</title>
        <authorList>
            <person name="Miao C."/>
            <person name="Chen W."/>
            <person name="Wu Y."/>
            <person name="Wang L."/>
            <person name="Zhao S."/>
            <person name="Grierson D."/>
            <person name="Xu C."/>
            <person name="Chen K."/>
        </authorList>
    </citation>
    <scope>NUCLEOTIDE SEQUENCE [LARGE SCALE GENOMIC DNA]</scope>
    <source>
        <strain evidence="3">01-14</strain>
        <tissue evidence="3">Leaf</tissue>
    </source>
</reference>
<feature type="transmembrane region" description="Helical" evidence="2">
    <location>
        <begin position="151"/>
        <end position="167"/>
    </location>
</feature>
<keyword evidence="4" id="KW-1185">Reference proteome</keyword>
<feature type="transmembrane region" description="Helical" evidence="2">
    <location>
        <begin position="111"/>
        <end position="131"/>
    </location>
</feature>
<dbReference type="Pfam" id="PF11255">
    <property type="entry name" value="DUF3054"/>
    <property type="match status" value="1"/>
</dbReference>
<gene>
    <name evidence="3" type="ORF">WN944_007823</name>
</gene>
<evidence type="ECO:0008006" key="5">
    <source>
        <dbReference type="Google" id="ProtNLM"/>
    </source>
</evidence>
<accession>A0AAP0MNP3</accession>
<feature type="region of interest" description="Disordered" evidence="1">
    <location>
        <begin position="61"/>
        <end position="81"/>
    </location>
</feature>
<sequence>MLLSLSQAAVPTARNCSINLKLSSSNPPLTSDSHKKSKFIVKTIHPRRRALSLTLAKADGSVDSNNSAAATSNSTSHSFQDETVSVGQGNVPLEGVIQFEKPDFSSRINKWGRVALLAGGDVLALLLFSAIGRFNHGFSVFDFDTLRTADPFIAGWFLSAYFLGGYAEDGRGMNGLSKAVVAATKSWAAGVPLGLIIRAVTSGHLPPYTFILVTMGTTAVLLIGWRALLFSFLPDDKSKKNDVYRRGNPFELFELPQLNRLISQNVVAVAHVTGSKVVICLKMNSFLP</sequence>
<dbReference type="PANTHER" id="PTHR35283">
    <property type="entry name" value="T12C22.21 PROTEIN"/>
    <property type="match status" value="1"/>
</dbReference>
<name>A0AAP0MNP3_9ROSI</name>
<dbReference type="PANTHER" id="PTHR35283:SF3">
    <property type="entry name" value="T12C22.21 PROTEIN"/>
    <property type="match status" value="1"/>
</dbReference>
<keyword evidence="2" id="KW-1133">Transmembrane helix</keyword>
<organism evidence="3 4">
    <name type="scientific">Citrus x changshan-huyou</name>
    <dbReference type="NCBI Taxonomy" id="2935761"/>
    <lineage>
        <taxon>Eukaryota</taxon>
        <taxon>Viridiplantae</taxon>
        <taxon>Streptophyta</taxon>
        <taxon>Embryophyta</taxon>
        <taxon>Tracheophyta</taxon>
        <taxon>Spermatophyta</taxon>
        <taxon>Magnoliopsida</taxon>
        <taxon>eudicotyledons</taxon>
        <taxon>Gunneridae</taxon>
        <taxon>Pentapetalae</taxon>
        <taxon>rosids</taxon>
        <taxon>malvids</taxon>
        <taxon>Sapindales</taxon>
        <taxon>Rutaceae</taxon>
        <taxon>Aurantioideae</taxon>
        <taxon>Citrus</taxon>
    </lineage>
</organism>
<dbReference type="InterPro" id="IPR021414">
    <property type="entry name" value="DUF3054"/>
</dbReference>
<dbReference type="Proteomes" id="UP001428341">
    <property type="component" value="Unassembled WGS sequence"/>
</dbReference>
<proteinExistence type="predicted"/>
<protein>
    <recommendedName>
        <fullName evidence="5">Transmembrane protein</fullName>
    </recommendedName>
</protein>
<feature type="transmembrane region" description="Helical" evidence="2">
    <location>
        <begin position="179"/>
        <end position="201"/>
    </location>
</feature>
<keyword evidence="2" id="KW-0472">Membrane</keyword>
<evidence type="ECO:0000256" key="2">
    <source>
        <dbReference type="SAM" id="Phobius"/>
    </source>
</evidence>
<evidence type="ECO:0000256" key="1">
    <source>
        <dbReference type="SAM" id="MobiDB-lite"/>
    </source>
</evidence>
<keyword evidence="2" id="KW-0812">Transmembrane</keyword>
<evidence type="ECO:0000313" key="3">
    <source>
        <dbReference type="EMBL" id="KAK9215817.1"/>
    </source>
</evidence>
<evidence type="ECO:0000313" key="4">
    <source>
        <dbReference type="Proteomes" id="UP001428341"/>
    </source>
</evidence>
<dbReference type="EMBL" id="JBCGBO010000003">
    <property type="protein sequence ID" value="KAK9215817.1"/>
    <property type="molecule type" value="Genomic_DNA"/>
</dbReference>